<feature type="transmembrane region" description="Helical" evidence="1">
    <location>
        <begin position="434"/>
        <end position="454"/>
    </location>
</feature>
<feature type="transmembrane region" description="Helical" evidence="1">
    <location>
        <begin position="49"/>
        <end position="72"/>
    </location>
</feature>
<evidence type="ECO:0000313" key="3">
    <source>
        <dbReference type="Proteomes" id="UP001179361"/>
    </source>
</evidence>
<keyword evidence="1" id="KW-1133">Transmembrane helix</keyword>
<feature type="transmembrane region" description="Helical" evidence="1">
    <location>
        <begin position="93"/>
        <end position="114"/>
    </location>
</feature>
<keyword evidence="3" id="KW-1185">Reference proteome</keyword>
<organism evidence="2 3">
    <name type="scientific">Massilia phyllostachyos</name>
    <dbReference type="NCBI Taxonomy" id="2898585"/>
    <lineage>
        <taxon>Bacteria</taxon>
        <taxon>Pseudomonadati</taxon>
        <taxon>Pseudomonadota</taxon>
        <taxon>Betaproteobacteria</taxon>
        <taxon>Burkholderiales</taxon>
        <taxon>Oxalobacteraceae</taxon>
        <taxon>Telluria group</taxon>
        <taxon>Massilia</taxon>
    </lineage>
</organism>
<evidence type="ECO:0008006" key="4">
    <source>
        <dbReference type="Google" id="ProtNLM"/>
    </source>
</evidence>
<protein>
    <recommendedName>
        <fullName evidence="4">ABC transporter permease</fullName>
    </recommendedName>
</protein>
<dbReference type="EMBL" id="JAJNOC010000006">
    <property type="protein sequence ID" value="MCD2518103.1"/>
    <property type="molecule type" value="Genomic_DNA"/>
</dbReference>
<evidence type="ECO:0000256" key="1">
    <source>
        <dbReference type="SAM" id="Phobius"/>
    </source>
</evidence>
<proteinExistence type="predicted"/>
<feature type="transmembrane region" description="Helical" evidence="1">
    <location>
        <begin position="406"/>
        <end position="428"/>
    </location>
</feature>
<sequence length="470" mass="49472">MNTRMQDYRLLWRAAVSHGNPFNTPIVRFGGLVFLLAGMAMQWKRHGVAGALAGACGLFCAMLLMVWAYRFLPGAVKLAAPANAKLVPRMRGRLVELFCLVWFAGTAGIVLASFTEAMPGLVLLWCVAITLGSALAGAGHPAGLPVLLGVVFLSVSAEKFLPALGSMLSHPASLVLAVLLSAGLAVFVAGLVFPEGGEGHWRMVARRARMADLAVNPGAERDRFPGLRSRRWYAATLRRDSARRDSRRLVKHALGSSHHVDELAMGLVMLSVVVFVIGTFIGWQVGEEVIGGIGWLIACSLLAVPFATNLRLTQLLTAYTGEQSLVRLAPAMPSSAPAFNRHLALALLRGSVKDWALAACAALAVAALGGTERDKLVNLACVCCQMLPMVAAPLRNYAVRKAASPMLPIVLLLAAIGASVIVGVAVGAVFGTPVLPVAAVVSVGIALAAVLRGLRVMEGAPFAFPAARMD</sequence>
<comment type="caution">
    <text evidence="2">The sequence shown here is derived from an EMBL/GenBank/DDBJ whole genome shotgun (WGS) entry which is preliminary data.</text>
</comment>
<feature type="transmembrane region" description="Helical" evidence="1">
    <location>
        <begin position="289"/>
        <end position="307"/>
    </location>
</feature>
<gene>
    <name evidence="2" type="ORF">LQ564_17475</name>
</gene>
<feature type="transmembrane region" description="Helical" evidence="1">
    <location>
        <begin position="174"/>
        <end position="193"/>
    </location>
</feature>
<accession>A0ABS8Q979</accession>
<dbReference type="RefSeq" id="WP_231059396.1">
    <property type="nucleotide sequence ID" value="NZ_JAJNOC010000006.1"/>
</dbReference>
<reference evidence="2" key="1">
    <citation type="submission" date="2021-11" db="EMBL/GenBank/DDBJ databases">
        <title>The complete genome of Massilia sp sp. G4R7.</title>
        <authorList>
            <person name="Liu L."/>
            <person name="Yue J."/>
            <person name="Yuan J."/>
            <person name="Yang F."/>
            <person name="Li L."/>
        </authorList>
    </citation>
    <scope>NUCLEOTIDE SEQUENCE</scope>
    <source>
        <strain evidence="2">G4R7</strain>
    </source>
</reference>
<keyword evidence="1" id="KW-0812">Transmembrane</keyword>
<name>A0ABS8Q979_9BURK</name>
<evidence type="ECO:0000313" key="2">
    <source>
        <dbReference type="EMBL" id="MCD2518103.1"/>
    </source>
</evidence>
<dbReference type="Proteomes" id="UP001179361">
    <property type="component" value="Unassembled WGS sequence"/>
</dbReference>
<keyword evidence="1" id="KW-0472">Membrane</keyword>
<feature type="transmembrane region" description="Helical" evidence="1">
    <location>
        <begin position="120"/>
        <end position="139"/>
    </location>
</feature>
<feature type="transmembrane region" description="Helical" evidence="1">
    <location>
        <begin position="263"/>
        <end position="283"/>
    </location>
</feature>